<proteinExistence type="predicted"/>
<dbReference type="EMBL" id="CP120989">
    <property type="protein sequence ID" value="WLQ62012.1"/>
    <property type="molecule type" value="Genomic_DNA"/>
</dbReference>
<keyword evidence="2" id="KW-1185">Reference proteome</keyword>
<organism evidence="1 2">
    <name type="scientific">Streptomyces poriferorum</name>
    <dbReference type="NCBI Taxonomy" id="2798799"/>
    <lineage>
        <taxon>Bacteria</taxon>
        <taxon>Bacillati</taxon>
        <taxon>Actinomycetota</taxon>
        <taxon>Actinomycetes</taxon>
        <taxon>Kitasatosporales</taxon>
        <taxon>Streptomycetaceae</taxon>
        <taxon>Streptomyces</taxon>
    </lineage>
</organism>
<evidence type="ECO:0008006" key="3">
    <source>
        <dbReference type="Google" id="ProtNLM"/>
    </source>
</evidence>
<keyword evidence="1" id="KW-0614">Plasmid</keyword>
<evidence type="ECO:0000313" key="2">
    <source>
        <dbReference type="Proteomes" id="UP001235744"/>
    </source>
</evidence>
<protein>
    <recommendedName>
        <fullName evidence="3">DUF317 domain-containing protein</fullName>
    </recommendedName>
</protein>
<name>A0ABY9J2Z4_9ACTN</name>
<reference evidence="1 2" key="1">
    <citation type="submission" date="2023-03" db="EMBL/GenBank/DDBJ databases">
        <title>Isolation and description of six Streptomyces strains from soil environments, able to metabolize different microbial glucans.</title>
        <authorList>
            <person name="Widen T."/>
            <person name="Larsbrink J."/>
        </authorList>
    </citation>
    <scope>NUCLEOTIDE SEQUENCE [LARGE SCALE GENOMIC DNA]</scope>
    <source>
        <strain evidence="1 2">Alt2</strain>
        <plasmid evidence="1 2">unnamed1</plasmid>
    </source>
</reference>
<geneLocation type="plasmid" evidence="1 2">
    <name>unnamed1</name>
</geneLocation>
<dbReference type="RefSeq" id="WP_306106367.1">
    <property type="nucleotide sequence ID" value="NZ_CP120989.1"/>
</dbReference>
<accession>A0ABY9J2Z4</accession>
<evidence type="ECO:0000313" key="1">
    <source>
        <dbReference type="EMBL" id="WLQ62012.1"/>
    </source>
</evidence>
<sequence>MLWPALRALSIGELTAAQEEWLRTDFDLSSEPRREGPGAAESIGHRSFTDAVGNRLVLDVARTDTTSWVFALFSDGTQAPLAVVESHRARFHQAIDHLELDLVEITPAATAAEVHVPDADSEDSPASAVGAHWAWPDDLDRVWFHLGLRADAPAEVREVKLRELMRTPAWGLAPDSLQSQAAAFLAAH</sequence>
<dbReference type="Proteomes" id="UP001235744">
    <property type="component" value="Plasmid unnamed1"/>
</dbReference>
<gene>
    <name evidence="1" type="ORF">P8A19_41800</name>
</gene>